<dbReference type="AlphaFoldDB" id="A0AAX1N3A3"/>
<sequence>MKKSIYILTTTAFMFSLFSCNKENDPEPVKAKIEVPAEQVQAKTDSTETNPTVQKPETTTSTEEVTTTKPSTTDETPQENSGLKGTDSTPIKPFKQAQKDFLTFTQSKEYQEYLESQKPIPDGFFMTGNTYKFKQQTPNDDFLSDVTFLVMSKDYINIKIKLLNFDGTSNDYGNDHLSFKYDESTNTISFHAMGRDYSVNVKELKTLKK</sequence>
<evidence type="ECO:0000313" key="2">
    <source>
        <dbReference type="EMBL" id="QWG01791.1"/>
    </source>
</evidence>
<feature type="compositionally biased region" description="Polar residues" evidence="1">
    <location>
        <begin position="41"/>
        <end position="53"/>
    </location>
</feature>
<protein>
    <recommendedName>
        <fullName evidence="4">Lipoprotein</fullName>
    </recommendedName>
</protein>
<dbReference type="Proteomes" id="UP000678679">
    <property type="component" value="Chromosome 1"/>
</dbReference>
<feature type="compositionally biased region" description="Polar residues" evidence="1">
    <location>
        <begin position="78"/>
        <end position="89"/>
    </location>
</feature>
<proteinExistence type="predicted"/>
<feature type="compositionally biased region" description="Low complexity" evidence="1">
    <location>
        <begin position="55"/>
        <end position="75"/>
    </location>
</feature>
<reference evidence="2 3" key="1">
    <citation type="submission" date="2021-05" db="EMBL/GenBank/DDBJ databases">
        <title>Comparative genomic studies on the polysaccharide-degrading batcterial strains of the Flammeovirga genus.</title>
        <authorList>
            <person name="Zewei F."/>
            <person name="Zheng Z."/>
            <person name="Yu L."/>
            <person name="Ruyue G."/>
            <person name="Yanhong M."/>
            <person name="Yuanyuan C."/>
            <person name="Jingyan G."/>
            <person name="Wenjun H."/>
        </authorList>
    </citation>
    <scope>NUCLEOTIDE SEQUENCE [LARGE SCALE GENOMIC DNA]</scope>
    <source>
        <strain evidence="2 3">NBRC:100898</strain>
    </source>
</reference>
<keyword evidence="3" id="KW-1185">Reference proteome</keyword>
<dbReference type="EMBL" id="CP076132">
    <property type="protein sequence ID" value="QWG01791.1"/>
    <property type="molecule type" value="Genomic_DNA"/>
</dbReference>
<evidence type="ECO:0000256" key="1">
    <source>
        <dbReference type="SAM" id="MobiDB-lite"/>
    </source>
</evidence>
<name>A0AAX1N3A3_9BACT</name>
<dbReference type="RefSeq" id="WP_169665929.1">
    <property type="nucleotide sequence ID" value="NZ_CP076132.1"/>
</dbReference>
<dbReference type="PROSITE" id="PS51257">
    <property type="entry name" value="PROKAR_LIPOPROTEIN"/>
    <property type="match status" value="1"/>
</dbReference>
<dbReference type="KEGG" id="fya:KMW28_19440"/>
<gene>
    <name evidence="2" type="ORF">KMW28_19440</name>
</gene>
<evidence type="ECO:0000313" key="3">
    <source>
        <dbReference type="Proteomes" id="UP000678679"/>
    </source>
</evidence>
<feature type="region of interest" description="Disordered" evidence="1">
    <location>
        <begin position="35"/>
        <end position="92"/>
    </location>
</feature>
<evidence type="ECO:0008006" key="4">
    <source>
        <dbReference type="Google" id="ProtNLM"/>
    </source>
</evidence>
<accession>A0AAX1N3A3</accession>
<organism evidence="2 3">
    <name type="scientific">Flammeovirga yaeyamensis</name>
    <dbReference type="NCBI Taxonomy" id="367791"/>
    <lineage>
        <taxon>Bacteria</taxon>
        <taxon>Pseudomonadati</taxon>
        <taxon>Bacteroidota</taxon>
        <taxon>Cytophagia</taxon>
        <taxon>Cytophagales</taxon>
        <taxon>Flammeovirgaceae</taxon>
        <taxon>Flammeovirga</taxon>
    </lineage>
</organism>